<comment type="cofactor">
    <cofactor evidence="2">
        <name>FAD</name>
        <dbReference type="ChEBI" id="CHEBI:57692"/>
    </cofactor>
</comment>
<keyword evidence="14" id="KW-1185">Reference proteome</keyword>
<dbReference type="PANTHER" id="PTHR11908:SF132">
    <property type="entry name" value="ALDEHYDE OXIDASE 1-RELATED"/>
    <property type="match status" value="1"/>
</dbReference>
<dbReference type="Proteomes" id="UP000037507">
    <property type="component" value="Unassembled WGS sequence"/>
</dbReference>
<evidence type="ECO:0000256" key="5">
    <source>
        <dbReference type="ARBA" id="ARBA00022714"/>
    </source>
</evidence>
<protein>
    <submittedName>
        <fullName evidence="13">Xanthine dehydrogenase molybdopterin binding subunit</fullName>
    </submittedName>
</protein>
<evidence type="ECO:0000256" key="4">
    <source>
        <dbReference type="ARBA" id="ARBA00022505"/>
    </source>
</evidence>
<gene>
    <name evidence="13" type="ORF">H663_011630</name>
</gene>
<evidence type="ECO:0000256" key="10">
    <source>
        <dbReference type="ARBA" id="ARBA00034078"/>
    </source>
</evidence>
<dbReference type="InterPro" id="IPR016208">
    <property type="entry name" value="Ald_Oxase/xanthine_DH-like"/>
</dbReference>
<comment type="cofactor">
    <cofactor evidence="1">
        <name>Mo-molybdopterin</name>
        <dbReference type="ChEBI" id="CHEBI:71302"/>
    </cofactor>
</comment>
<dbReference type="FunFam" id="3.30.365.10:FF:000001">
    <property type="entry name" value="Xanthine dehydrogenase oxidase"/>
    <property type="match status" value="1"/>
</dbReference>
<dbReference type="Gene3D" id="3.90.1170.50">
    <property type="entry name" value="Aldehyde oxidase/xanthine dehydrogenase, a/b hammerhead"/>
    <property type="match status" value="1"/>
</dbReference>
<dbReference type="GO" id="GO:0051537">
    <property type="term" value="F:2 iron, 2 sulfur cluster binding"/>
    <property type="evidence" value="ECO:0007669"/>
    <property type="project" value="UniProtKB-KW"/>
</dbReference>
<evidence type="ECO:0000256" key="11">
    <source>
        <dbReference type="ARBA" id="ARBA00053029"/>
    </source>
</evidence>
<keyword evidence="6" id="KW-0479">Metal-binding</keyword>
<dbReference type="SMART" id="SM01008">
    <property type="entry name" value="Ald_Xan_dh_C"/>
    <property type="match status" value="1"/>
</dbReference>
<evidence type="ECO:0000256" key="1">
    <source>
        <dbReference type="ARBA" id="ARBA00001924"/>
    </source>
</evidence>
<keyword evidence="4" id="KW-0500">Molybdenum</keyword>
<comment type="caution">
    <text evidence="13">The sequence shown here is derived from an EMBL/GenBank/DDBJ whole genome shotgun (WGS) entry which is preliminary data.</text>
</comment>
<feature type="domain" description="Aldehyde oxidase/xanthine dehydrogenase a/b hammerhead" evidence="12">
    <location>
        <begin position="32"/>
        <end position="141"/>
    </location>
</feature>
<dbReference type="STRING" id="1293045.H663_15730"/>
<dbReference type="GO" id="GO:0030151">
    <property type="term" value="F:molybdenum ion binding"/>
    <property type="evidence" value="ECO:0007669"/>
    <property type="project" value="InterPro"/>
</dbReference>
<dbReference type="InterPro" id="IPR037165">
    <property type="entry name" value="AldOxase/xan_DH_Mopterin-bd_sf"/>
</dbReference>
<dbReference type="Pfam" id="PF01315">
    <property type="entry name" value="Ald_Xan_dh_C"/>
    <property type="match status" value="1"/>
</dbReference>
<evidence type="ECO:0000313" key="13">
    <source>
        <dbReference type="EMBL" id="PVE42557.1"/>
    </source>
</evidence>
<keyword evidence="7" id="KW-0560">Oxidoreductase</keyword>
<evidence type="ECO:0000256" key="7">
    <source>
        <dbReference type="ARBA" id="ARBA00023002"/>
    </source>
</evidence>
<dbReference type="Pfam" id="PF20256">
    <property type="entry name" value="MoCoBD_2"/>
    <property type="match status" value="1"/>
</dbReference>
<dbReference type="SUPFAM" id="SSF56003">
    <property type="entry name" value="Molybdenum cofactor-binding domain"/>
    <property type="match status" value="1"/>
</dbReference>
<evidence type="ECO:0000256" key="6">
    <source>
        <dbReference type="ARBA" id="ARBA00022723"/>
    </source>
</evidence>
<dbReference type="OrthoDB" id="9758509at2"/>
<dbReference type="Gene3D" id="3.30.365.10">
    <property type="entry name" value="Aldehyde oxidase/xanthine dehydrogenase, molybdopterin binding domain"/>
    <property type="match status" value="4"/>
</dbReference>
<sequence>MNAPTPIKNLLPASDVQQGKELVHESAHLHVTGSATYIDDIPEHAGTLYAALILSPVAHGELMGDGIDRAAILKEHGVVAVYTAKDIPGENNCGPIIHDDPFLADGKVEFIGQAVAVVVAREMLYAREAAKKAKVLVKELTPILTIEEAMAASSFIMPPKGITRGDAAAAIANAPHKIKGSTNTGQQEQFYLEGQITYAVPKEDGQLTLYVSTQHPDGNQREAAHALNLHTNDVEVICRRMGGGFGGKEGNASIFSQSAALAAHKLQKPVKLRVNRDDDMTITGKRHDFRIDYEVGFDDNGRVLGANITLMSRCGYSTDYSGPVNDRACLHIDNTYHLPALKLVSHRCKTNTQSATAFRGFGGPQGMFGIETVMDEIAMTLGKDPLQVRKLNLYKDPAISGTPDTMTTQYNQLIEDWVGDKVIDQVEHESKYAERRAAVHAFNAKSKTRKRGMALVPLKFGISFTATHLNQGGALLVVYMDGSVSCNHGGTEMGQGLNTKMAQVCADGLGISVDHVRITATDSQKVPNASATSASSGADINGAAIMNATMQMRERLKPVAARMLGCAEVDVTFANNEVHGGSKAVKWADLTKQAYMERVGLSVTGFYMTPEIKYDFATLNGRAFYYYCYGAAVSEVEIDTRTGEWWLKAVDIVHDVGRSINPALDKGQIEGAYVQGMGWLTMEECIWDKKGKLLTHGPSTYKIPVAGDIPEHFNVSLFDNANLKPTPFNSKATGEPPLMLGLSAFFALRDAVAASADHKTVVYMDAPATPERILMACEKAKATAGM</sequence>
<evidence type="ECO:0000256" key="2">
    <source>
        <dbReference type="ARBA" id="ARBA00001974"/>
    </source>
</evidence>
<dbReference type="PANTHER" id="PTHR11908">
    <property type="entry name" value="XANTHINE DEHYDROGENASE"/>
    <property type="match status" value="1"/>
</dbReference>
<dbReference type="GO" id="GO:0005506">
    <property type="term" value="F:iron ion binding"/>
    <property type="evidence" value="ECO:0007669"/>
    <property type="project" value="InterPro"/>
</dbReference>
<dbReference type="NCBIfam" id="TIGR02965">
    <property type="entry name" value="xanthine_xdhB"/>
    <property type="match status" value="1"/>
</dbReference>
<evidence type="ECO:0000259" key="12">
    <source>
        <dbReference type="SMART" id="SM01008"/>
    </source>
</evidence>
<dbReference type="InterPro" id="IPR000674">
    <property type="entry name" value="Ald_Oxase/Xan_DH_a/b"/>
</dbReference>
<keyword evidence="5" id="KW-0001">2Fe-2S</keyword>
<dbReference type="FunFam" id="3.30.365.10:FF:000002">
    <property type="entry name" value="Xanthine dehydrogenase oxidase"/>
    <property type="match status" value="1"/>
</dbReference>
<comment type="cofactor">
    <cofactor evidence="11">
        <name>Mo-molybdopterin cytosine dinucleotide</name>
        <dbReference type="ChEBI" id="CHEBI:71308"/>
    </cofactor>
</comment>
<dbReference type="InterPro" id="IPR036856">
    <property type="entry name" value="Ald_Oxase/Xan_DH_a/b_sf"/>
</dbReference>
<evidence type="ECO:0000256" key="8">
    <source>
        <dbReference type="ARBA" id="ARBA00023004"/>
    </source>
</evidence>
<dbReference type="EMBL" id="LFYT02000013">
    <property type="protein sequence ID" value="PVE42557.1"/>
    <property type="molecule type" value="Genomic_DNA"/>
</dbReference>
<dbReference type="InterPro" id="IPR014309">
    <property type="entry name" value="Xanthine_DH_Mopterin-bd_su"/>
</dbReference>
<dbReference type="SUPFAM" id="SSF54665">
    <property type="entry name" value="CO dehydrogenase molybdoprotein N-domain-like"/>
    <property type="match status" value="1"/>
</dbReference>
<dbReference type="GO" id="GO:0016491">
    <property type="term" value="F:oxidoreductase activity"/>
    <property type="evidence" value="ECO:0007669"/>
    <property type="project" value="UniProtKB-KW"/>
</dbReference>
<evidence type="ECO:0000256" key="9">
    <source>
        <dbReference type="ARBA" id="ARBA00023014"/>
    </source>
</evidence>
<dbReference type="InterPro" id="IPR046867">
    <property type="entry name" value="AldOxase/xan_DH_MoCoBD2"/>
</dbReference>
<dbReference type="Pfam" id="PF02738">
    <property type="entry name" value="MoCoBD_1"/>
    <property type="match status" value="1"/>
</dbReference>
<reference evidence="13" key="1">
    <citation type="submission" date="2017-04" db="EMBL/GenBank/DDBJ databases">
        <title>Unexpected and diverse lifestyles within the genus Limnohabitans.</title>
        <authorList>
            <person name="Kasalicky V."/>
            <person name="Mehrshad M."/>
            <person name="Andrei S.-A."/>
            <person name="Salcher M."/>
            <person name="Kratochvilova H."/>
            <person name="Simek K."/>
            <person name="Ghai R."/>
        </authorList>
    </citation>
    <scope>NUCLEOTIDE SEQUENCE [LARGE SCALE GENOMIC DNA]</scope>
    <source>
        <strain evidence="13">II-D5</strain>
    </source>
</reference>
<comment type="similarity">
    <text evidence="3">Belongs to the xanthine dehydrogenase family.</text>
</comment>
<proteinExistence type="inferred from homology"/>
<evidence type="ECO:0000313" key="14">
    <source>
        <dbReference type="Proteomes" id="UP000037507"/>
    </source>
</evidence>
<evidence type="ECO:0000256" key="3">
    <source>
        <dbReference type="ARBA" id="ARBA00006849"/>
    </source>
</evidence>
<keyword evidence="8" id="KW-0408">Iron</keyword>
<dbReference type="InterPro" id="IPR008274">
    <property type="entry name" value="AldOxase/xan_DH_MoCoBD1"/>
</dbReference>
<accession>A0A2T7UD00</accession>
<name>A0A2T7UD00_9BURK</name>
<dbReference type="AlphaFoldDB" id="A0A2T7UD00"/>
<dbReference type="RefSeq" id="WP_053174905.1">
    <property type="nucleotide sequence ID" value="NZ_LFYT02000013.1"/>
</dbReference>
<comment type="cofactor">
    <cofactor evidence="10">
        <name>[2Fe-2S] cluster</name>
        <dbReference type="ChEBI" id="CHEBI:190135"/>
    </cofactor>
</comment>
<organism evidence="13 14">
    <name type="scientific">Limnohabitans planktonicus II-D5</name>
    <dbReference type="NCBI Taxonomy" id="1293045"/>
    <lineage>
        <taxon>Bacteria</taxon>
        <taxon>Pseudomonadati</taxon>
        <taxon>Pseudomonadota</taxon>
        <taxon>Betaproteobacteria</taxon>
        <taxon>Burkholderiales</taxon>
        <taxon>Comamonadaceae</taxon>
        <taxon>Limnohabitans</taxon>
    </lineage>
</organism>
<keyword evidence="9" id="KW-0411">Iron-sulfur</keyword>